<dbReference type="FunFam" id="3.40.980.10:FF:000004">
    <property type="entry name" value="Molybdopterin molybdenumtransferase"/>
    <property type="match status" value="1"/>
</dbReference>
<dbReference type="InterPro" id="IPR001453">
    <property type="entry name" value="MoaB/Mog_dom"/>
</dbReference>
<dbReference type="GO" id="GO:0046872">
    <property type="term" value="F:metal ion binding"/>
    <property type="evidence" value="ECO:0007669"/>
    <property type="project" value="UniProtKB-UniRule"/>
</dbReference>
<dbReference type="GO" id="GO:0006777">
    <property type="term" value="P:Mo-molybdopterin cofactor biosynthetic process"/>
    <property type="evidence" value="ECO:0007669"/>
    <property type="project" value="UniProtKB-UniRule"/>
</dbReference>
<comment type="pathway">
    <text evidence="3 11">Cofactor biosynthesis; molybdopterin biosynthesis.</text>
</comment>
<keyword evidence="6 11" id="KW-0808">Transferase</keyword>
<dbReference type="Gene3D" id="3.40.980.10">
    <property type="entry name" value="MoaB/Mog-like domain"/>
    <property type="match status" value="1"/>
</dbReference>
<keyword evidence="7 11" id="KW-0479">Metal-binding</keyword>
<dbReference type="InterPro" id="IPR008284">
    <property type="entry name" value="MoCF_biosynth_CS"/>
</dbReference>
<organism evidence="13 14">
    <name type="scientific">Actinocorallia herbida</name>
    <dbReference type="NCBI Taxonomy" id="58109"/>
    <lineage>
        <taxon>Bacteria</taxon>
        <taxon>Bacillati</taxon>
        <taxon>Actinomycetota</taxon>
        <taxon>Actinomycetes</taxon>
        <taxon>Streptosporangiales</taxon>
        <taxon>Thermomonosporaceae</taxon>
        <taxon>Actinocorallia</taxon>
    </lineage>
</organism>
<evidence type="ECO:0000256" key="6">
    <source>
        <dbReference type="ARBA" id="ARBA00022679"/>
    </source>
</evidence>
<dbReference type="InterPro" id="IPR005110">
    <property type="entry name" value="MoeA_linker/N"/>
</dbReference>
<proteinExistence type="inferred from homology"/>
<comment type="catalytic activity">
    <reaction evidence="10">
        <text>adenylyl-molybdopterin + molybdate = Mo-molybdopterin + AMP + H(+)</text>
        <dbReference type="Rhea" id="RHEA:35047"/>
        <dbReference type="ChEBI" id="CHEBI:15378"/>
        <dbReference type="ChEBI" id="CHEBI:36264"/>
        <dbReference type="ChEBI" id="CHEBI:62727"/>
        <dbReference type="ChEBI" id="CHEBI:71302"/>
        <dbReference type="ChEBI" id="CHEBI:456215"/>
        <dbReference type="EC" id="2.10.1.1"/>
    </reaction>
</comment>
<dbReference type="InterPro" id="IPR036135">
    <property type="entry name" value="MoeA_linker/N_sf"/>
</dbReference>
<evidence type="ECO:0000256" key="10">
    <source>
        <dbReference type="ARBA" id="ARBA00047317"/>
    </source>
</evidence>
<comment type="similarity">
    <text evidence="4 11">Belongs to the MoeA family.</text>
</comment>
<accession>A0A3N1DCT2</accession>
<dbReference type="SUPFAM" id="SSF53218">
    <property type="entry name" value="Molybdenum cofactor biosynthesis proteins"/>
    <property type="match status" value="1"/>
</dbReference>
<evidence type="ECO:0000256" key="2">
    <source>
        <dbReference type="ARBA" id="ARBA00002901"/>
    </source>
</evidence>
<keyword evidence="5 11" id="KW-0500">Molybdenum</keyword>
<dbReference type="SUPFAM" id="SSF63867">
    <property type="entry name" value="MoeA C-terminal domain-like"/>
    <property type="match status" value="1"/>
</dbReference>
<dbReference type="GO" id="GO:0005829">
    <property type="term" value="C:cytosol"/>
    <property type="evidence" value="ECO:0007669"/>
    <property type="project" value="TreeGrafter"/>
</dbReference>
<sequence>MRSVSDHLAAIVARLTPLPPLELPLLEAAGTVLAEEVSASVDLPPFDNSAMDGYAVCASDLATLPVTLPVVADIPAGDLAATGIGPGSAARIMTGAPLPDGADTVVQVEWTDGGAREVRIDRGAPVGTSIRRAGDDVRRGDVVLVAGTPLGAPQIGIAASAGRARLRVRPRPRVVVMSTGDELRDPGTPLAHGQIWDSNSFMLAAAITEAGGVAVRKSFVRDDPDTVKATLDEQLAHADVVITTGGVSMGAYDVVKEVLSRGGEVEFEKVAMRPGKPQGFGLLDGRVPIFTLPGNPVSAYVSFQVFVRPALRYLQGLAPEGLPSVTAVSETPLTGVVGLQQYLRAELTFADGRYRVRPASAQGSHQTAALASASGLIVLPADVAELPAGAEIEVLRLPS</sequence>
<keyword evidence="14" id="KW-1185">Reference proteome</keyword>
<gene>
    <name evidence="13" type="ORF">EDD29_9077</name>
</gene>
<evidence type="ECO:0000313" key="14">
    <source>
        <dbReference type="Proteomes" id="UP000272400"/>
    </source>
</evidence>
<dbReference type="OrthoDB" id="9804758at2"/>
<name>A0A3N1DCT2_9ACTN</name>
<evidence type="ECO:0000256" key="3">
    <source>
        <dbReference type="ARBA" id="ARBA00005046"/>
    </source>
</evidence>
<comment type="function">
    <text evidence="2 11">Catalyzes the insertion of molybdate into adenylated molybdopterin with the concomitant release of AMP.</text>
</comment>
<dbReference type="SMART" id="SM00852">
    <property type="entry name" value="MoCF_biosynth"/>
    <property type="match status" value="1"/>
</dbReference>
<dbReference type="NCBIfam" id="NF045515">
    <property type="entry name" value="Glp_gephyrin"/>
    <property type="match status" value="1"/>
</dbReference>
<dbReference type="EMBL" id="RJKE01000001">
    <property type="protein sequence ID" value="ROO91323.1"/>
    <property type="molecule type" value="Genomic_DNA"/>
</dbReference>
<evidence type="ECO:0000313" key="13">
    <source>
        <dbReference type="EMBL" id="ROO91323.1"/>
    </source>
</evidence>
<evidence type="ECO:0000256" key="1">
    <source>
        <dbReference type="ARBA" id="ARBA00001946"/>
    </source>
</evidence>
<reference evidence="13 14" key="1">
    <citation type="submission" date="2018-11" db="EMBL/GenBank/DDBJ databases">
        <title>Sequencing the genomes of 1000 actinobacteria strains.</title>
        <authorList>
            <person name="Klenk H.-P."/>
        </authorList>
    </citation>
    <scope>NUCLEOTIDE SEQUENCE [LARGE SCALE GENOMIC DNA]</scope>
    <source>
        <strain evidence="13 14">DSM 44254</strain>
    </source>
</reference>
<evidence type="ECO:0000256" key="5">
    <source>
        <dbReference type="ARBA" id="ARBA00022505"/>
    </source>
</evidence>
<dbReference type="EC" id="2.10.1.1" evidence="11"/>
<dbReference type="Pfam" id="PF00994">
    <property type="entry name" value="MoCF_biosynth"/>
    <property type="match status" value="1"/>
</dbReference>
<evidence type="ECO:0000256" key="4">
    <source>
        <dbReference type="ARBA" id="ARBA00010763"/>
    </source>
</evidence>
<dbReference type="Proteomes" id="UP000272400">
    <property type="component" value="Unassembled WGS sequence"/>
</dbReference>
<dbReference type="InterPro" id="IPR036688">
    <property type="entry name" value="MoeA_C_domain_IV_sf"/>
</dbReference>
<dbReference type="Pfam" id="PF03453">
    <property type="entry name" value="MoeA_N"/>
    <property type="match status" value="1"/>
</dbReference>
<dbReference type="InterPro" id="IPR036425">
    <property type="entry name" value="MoaB/Mog-like_dom_sf"/>
</dbReference>
<dbReference type="RefSeq" id="WP_123670163.1">
    <property type="nucleotide sequence ID" value="NZ_RJKE01000001.1"/>
</dbReference>
<dbReference type="Gene3D" id="2.40.340.10">
    <property type="entry name" value="MoeA, C-terminal, domain IV"/>
    <property type="match status" value="1"/>
</dbReference>
<evidence type="ECO:0000256" key="9">
    <source>
        <dbReference type="ARBA" id="ARBA00023150"/>
    </source>
</evidence>
<dbReference type="NCBIfam" id="TIGR00177">
    <property type="entry name" value="molyb_syn"/>
    <property type="match status" value="1"/>
</dbReference>
<keyword evidence="9 11" id="KW-0501">Molybdenum cofactor biosynthesis</keyword>
<dbReference type="UniPathway" id="UPA00344"/>
<comment type="cofactor">
    <cofactor evidence="1 11">
        <name>Mg(2+)</name>
        <dbReference type="ChEBI" id="CHEBI:18420"/>
    </cofactor>
</comment>
<dbReference type="PROSITE" id="PS01079">
    <property type="entry name" value="MOCF_BIOSYNTHESIS_2"/>
    <property type="match status" value="1"/>
</dbReference>
<dbReference type="InterPro" id="IPR038987">
    <property type="entry name" value="MoeA-like"/>
</dbReference>
<dbReference type="Gene3D" id="2.170.190.11">
    <property type="entry name" value="Molybdopterin biosynthesis moea protein, domain 3"/>
    <property type="match status" value="1"/>
</dbReference>
<evidence type="ECO:0000256" key="11">
    <source>
        <dbReference type="RuleBase" id="RU365090"/>
    </source>
</evidence>
<dbReference type="AlphaFoldDB" id="A0A3N1DCT2"/>
<evidence type="ECO:0000256" key="7">
    <source>
        <dbReference type="ARBA" id="ARBA00022723"/>
    </source>
</evidence>
<dbReference type="FunFam" id="2.170.190.11:FF:000001">
    <property type="entry name" value="Molybdopterin molybdenumtransferase"/>
    <property type="match status" value="1"/>
</dbReference>
<dbReference type="GO" id="GO:0061599">
    <property type="term" value="F:molybdopterin molybdotransferase activity"/>
    <property type="evidence" value="ECO:0007669"/>
    <property type="project" value="UniProtKB-UniRule"/>
</dbReference>
<evidence type="ECO:0000259" key="12">
    <source>
        <dbReference type="SMART" id="SM00852"/>
    </source>
</evidence>
<dbReference type="PANTHER" id="PTHR10192">
    <property type="entry name" value="MOLYBDOPTERIN BIOSYNTHESIS PROTEIN"/>
    <property type="match status" value="1"/>
</dbReference>
<dbReference type="SUPFAM" id="SSF63882">
    <property type="entry name" value="MoeA N-terminal region -like"/>
    <property type="match status" value="1"/>
</dbReference>
<dbReference type="Gene3D" id="3.90.105.10">
    <property type="entry name" value="Molybdopterin biosynthesis moea protein, domain 2"/>
    <property type="match status" value="1"/>
</dbReference>
<keyword evidence="8 11" id="KW-0460">Magnesium</keyword>
<feature type="domain" description="MoaB/Mog" evidence="12">
    <location>
        <begin position="175"/>
        <end position="313"/>
    </location>
</feature>
<dbReference type="CDD" id="cd00887">
    <property type="entry name" value="MoeA"/>
    <property type="match status" value="1"/>
</dbReference>
<dbReference type="PANTHER" id="PTHR10192:SF5">
    <property type="entry name" value="GEPHYRIN"/>
    <property type="match status" value="1"/>
</dbReference>
<protein>
    <recommendedName>
        <fullName evidence="11">Molybdopterin molybdenumtransferase</fullName>
        <ecNumber evidence="11">2.10.1.1</ecNumber>
    </recommendedName>
</protein>
<dbReference type="InterPro" id="IPR005111">
    <property type="entry name" value="MoeA_C_domain_IV"/>
</dbReference>
<evidence type="ECO:0000256" key="8">
    <source>
        <dbReference type="ARBA" id="ARBA00022842"/>
    </source>
</evidence>
<comment type="caution">
    <text evidence="13">The sequence shown here is derived from an EMBL/GenBank/DDBJ whole genome shotgun (WGS) entry which is preliminary data.</text>
</comment>
<dbReference type="Pfam" id="PF03454">
    <property type="entry name" value="MoeA_C"/>
    <property type="match status" value="1"/>
</dbReference>